<proteinExistence type="inferred from homology"/>
<dbReference type="AlphaFoldDB" id="A0AA35TMP2"/>
<dbReference type="NCBIfam" id="TIGR00044">
    <property type="entry name" value="YggS family pyridoxal phosphate-dependent enzyme"/>
    <property type="match status" value="1"/>
</dbReference>
<evidence type="ECO:0000313" key="7">
    <source>
        <dbReference type="Proteomes" id="UP001174909"/>
    </source>
</evidence>
<comment type="function">
    <text evidence="2">Pyridoxal 5'-phosphate (PLP)-binding protein, which may be involved in intracellular homeostatic regulation of pyridoxal 5'-phosphate (PLP), the active form of vitamin B6.</text>
</comment>
<evidence type="ECO:0000256" key="4">
    <source>
        <dbReference type="RuleBase" id="RU004514"/>
    </source>
</evidence>
<comment type="cofactor">
    <cofactor evidence="3">
        <name>pyridoxal 5'-phosphate</name>
        <dbReference type="ChEBI" id="CHEBI:597326"/>
    </cofactor>
</comment>
<reference evidence="6" key="1">
    <citation type="submission" date="2023-03" db="EMBL/GenBank/DDBJ databases">
        <authorList>
            <person name="Steffen K."/>
            <person name="Cardenas P."/>
        </authorList>
    </citation>
    <scope>NUCLEOTIDE SEQUENCE</scope>
</reference>
<dbReference type="InterPro" id="IPR029066">
    <property type="entry name" value="PLP-binding_barrel"/>
</dbReference>
<dbReference type="Gene3D" id="3.20.20.10">
    <property type="entry name" value="Alanine racemase"/>
    <property type="match status" value="1"/>
</dbReference>
<gene>
    <name evidence="6" type="ORF">GBAR_LOCUS27685</name>
</gene>
<dbReference type="EMBL" id="CASHTH010003863">
    <property type="protein sequence ID" value="CAI8050403.1"/>
    <property type="molecule type" value="Genomic_DNA"/>
</dbReference>
<dbReference type="PANTHER" id="PTHR10146:SF14">
    <property type="entry name" value="PYRIDOXAL PHOSPHATE HOMEOSTASIS PROTEIN"/>
    <property type="match status" value="1"/>
</dbReference>
<comment type="similarity">
    <text evidence="2 4">Belongs to the pyridoxal phosphate-binding protein YggS/PROSC family.</text>
</comment>
<dbReference type="FunFam" id="3.20.20.10:FF:000018">
    <property type="entry name" value="Pyridoxal phosphate homeostasis protein"/>
    <property type="match status" value="1"/>
</dbReference>
<dbReference type="HAMAP" id="MF_02087">
    <property type="entry name" value="PLP_homeostasis"/>
    <property type="match status" value="1"/>
</dbReference>
<accession>A0AA35TMP2</accession>
<evidence type="ECO:0000259" key="5">
    <source>
        <dbReference type="Pfam" id="PF01168"/>
    </source>
</evidence>
<evidence type="ECO:0000256" key="1">
    <source>
        <dbReference type="ARBA" id="ARBA00022898"/>
    </source>
</evidence>
<dbReference type="InterPro" id="IPR001608">
    <property type="entry name" value="Ala_racemase_N"/>
</dbReference>
<organism evidence="6 7">
    <name type="scientific">Geodia barretti</name>
    <name type="common">Barrett's horny sponge</name>
    <dbReference type="NCBI Taxonomy" id="519541"/>
    <lineage>
        <taxon>Eukaryota</taxon>
        <taxon>Metazoa</taxon>
        <taxon>Porifera</taxon>
        <taxon>Demospongiae</taxon>
        <taxon>Heteroscleromorpha</taxon>
        <taxon>Tetractinellida</taxon>
        <taxon>Astrophorina</taxon>
        <taxon>Geodiidae</taxon>
        <taxon>Geodia</taxon>
    </lineage>
</organism>
<dbReference type="InterPro" id="IPR011078">
    <property type="entry name" value="PyrdxlP_homeostasis"/>
</dbReference>
<name>A0AA35TMP2_GEOBA</name>
<evidence type="ECO:0000256" key="2">
    <source>
        <dbReference type="HAMAP-Rule" id="MF_03225"/>
    </source>
</evidence>
<dbReference type="Pfam" id="PF01168">
    <property type="entry name" value="Ala_racemase_N"/>
    <property type="match status" value="1"/>
</dbReference>
<dbReference type="Proteomes" id="UP001174909">
    <property type="component" value="Unassembled WGS sequence"/>
</dbReference>
<evidence type="ECO:0000313" key="6">
    <source>
        <dbReference type="EMBL" id="CAI8050403.1"/>
    </source>
</evidence>
<protein>
    <recommendedName>
        <fullName evidence="2">Pyridoxal phosphate homeostasis protein</fullName>
        <shortName evidence="2">PLP homeostasis protein</shortName>
    </recommendedName>
</protein>
<dbReference type="PANTHER" id="PTHR10146">
    <property type="entry name" value="PROLINE SYNTHETASE CO-TRANSCRIBED BACTERIAL HOMOLOG PROTEIN"/>
    <property type="match status" value="1"/>
</dbReference>
<dbReference type="GO" id="GO:0030170">
    <property type="term" value="F:pyridoxal phosphate binding"/>
    <property type="evidence" value="ECO:0007669"/>
    <property type="project" value="UniProtKB-UniRule"/>
</dbReference>
<comment type="caution">
    <text evidence="6">The sequence shown here is derived from an EMBL/GenBank/DDBJ whole genome shotgun (WGS) entry which is preliminary data.</text>
</comment>
<dbReference type="CDD" id="cd06822">
    <property type="entry name" value="PLPDE_III_YBL036c_euk"/>
    <property type="match status" value="1"/>
</dbReference>
<sequence length="259" mass="28921">MRPDSVVRLVFGAASAAVGRATQTHHHLDSVGGALQKVLAGMEKASRKTGRSLPPRLVAASKSQPVELVQNAYDYGVRHFGENYVQELTTKARELKGLDIRWHYIGRLKKRNAKKLVEVPGLWMVETVDSFKAAEALDRRWGDRGLDCGSLRIMLQVNTSREESKRGCVPEACSDLGHYVLEECPHLRLTGLMTIGRQSQPITPNPDFMKLVWCREVLCQQLHCAELELSMGMTEDYQHAIELGSTSVRIGRAIFSPDL</sequence>
<evidence type="ECO:0000256" key="3">
    <source>
        <dbReference type="PIRSR" id="PIRSR004848-1"/>
    </source>
</evidence>
<keyword evidence="1 2" id="KW-0663">Pyridoxal phosphate</keyword>
<feature type="modified residue" description="N6-(pyridoxal phosphate)lysine" evidence="2 3">
    <location>
        <position position="62"/>
    </location>
</feature>
<keyword evidence="7" id="KW-1185">Reference proteome</keyword>
<dbReference type="PIRSF" id="PIRSF004848">
    <property type="entry name" value="YBL036c_PLPDEIII"/>
    <property type="match status" value="1"/>
</dbReference>
<dbReference type="SUPFAM" id="SSF51419">
    <property type="entry name" value="PLP-binding barrel"/>
    <property type="match status" value="1"/>
</dbReference>
<feature type="domain" description="Alanine racemase N-terminal" evidence="5">
    <location>
        <begin position="55"/>
        <end position="255"/>
    </location>
</feature>